<evidence type="ECO:0000313" key="2">
    <source>
        <dbReference type="Proteomes" id="UP001595420"/>
    </source>
</evidence>
<keyword evidence="2" id="KW-1185">Reference proteome</keyword>
<evidence type="ECO:0000313" key="1">
    <source>
        <dbReference type="EMBL" id="MFC3000788.1"/>
    </source>
</evidence>
<accession>A0ABV7BU24</accession>
<sequence>MTLKLNFRSDLNRMTVMLADYAKNRLPKASADALNWTGFNAREAVWEAMDRVLDRPMQYTRGGVLVDKAQPRYLNMAVALRDRIDMKKKGLPASVYLRTQIDGGARGQKSHEKALSDAGVLPPGYYLVPTRYADLDAYGNMKAGQIVKILSSLNAFKEVGSTQNAWGRKGRGLRKGESYFAIVPGRPQGRRKDDLGGGGLPPGIYMVRNRALGLVLPVAAIVGSPPSYTPRLDFEGITRASIERDFPRLMAKAIDLALKQSK</sequence>
<protein>
    <recommendedName>
        <fullName evidence="3">Endolysin</fullName>
    </recommendedName>
</protein>
<name>A0ABV7BU24_9PROT</name>
<reference evidence="2" key="1">
    <citation type="journal article" date="2019" name="Int. J. Syst. Evol. Microbiol.">
        <title>The Global Catalogue of Microorganisms (GCM) 10K type strain sequencing project: providing services to taxonomists for standard genome sequencing and annotation.</title>
        <authorList>
            <consortium name="The Broad Institute Genomics Platform"/>
            <consortium name="The Broad Institute Genome Sequencing Center for Infectious Disease"/>
            <person name="Wu L."/>
            <person name="Ma J."/>
        </authorList>
    </citation>
    <scope>NUCLEOTIDE SEQUENCE [LARGE SCALE GENOMIC DNA]</scope>
    <source>
        <strain evidence="2">CGMCC 1.16855</strain>
    </source>
</reference>
<dbReference type="EMBL" id="JBHRSB010000003">
    <property type="protein sequence ID" value="MFC3000788.1"/>
    <property type="molecule type" value="Genomic_DNA"/>
</dbReference>
<proteinExistence type="predicted"/>
<evidence type="ECO:0008006" key="3">
    <source>
        <dbReference type="Google" id="ProtNLM"/>
    </source>
</evidence>
<dbReference type="Proteomes" id="UP001595420">
    <property type="component" value="Unassembled WGS sequence"/>
</dbReference>
<dbReference type="RefSeq" id="WP_216836856.1">
    <property type="nucleotide sequence ID" value="NZ_JAFNJS010000003.1"/>
</dbReference>
<organism evidence="1 2">
    <name type="scientific">Falsiroseomonas tokyonensis</name>
    <dbReference type="NCBI Taxonomy" id="430521"/>
    <lineage>
        <taxon>Bacteria</taxon>
        <taxon>Pseudomonadati</taxon>
        <taxon>Pseudomonadota</taxon>
        <taxon>Alphaproteobacteria</taxon>
        <taxon>Acetobacterales</taxon>
        <taxon>Roseomonadaceae</taxon>
        <taxon>Falsiroseomonas</taxon>
    </lineage>
</organism>
<gene>
    <name evidence="1" type="ORF">ACFOD3_12855</name>
</gene>
<comment type="caution">
    <text evidence="1">The sequence shown here is derived from an EMBL/GenBank/DDBJ whole genome shotgun (WGS) entry which is preliminary data.</text>
</comment>